<dbReference type="InterPro" id="IPR011010">
    <property type="entry name" value="DNA_brk_join_enz"/>
</dbReference>
<protein>
    <submittedName>
        <fullName evidence="5">Tyrosine-type recombinase/integrase</fullName>
    </submittedName>
</protein>
<keyword evidence="3" id="KW-0233">DNA recombination</keyword>
<evidence type="ECO:0000313" key="6">
    <source>
        <dbReference type="Proteomes" id="UP000468707"/>
    </source>
</evidence>
<evidence type="ECO:0000256" key="2">
    <source>
        <dbReference type="ARBA" id="ARBA00023125"/>
    </source>
</evidence>
<dbReference type="PANTHER" id="PTHR30349:SF64">
    <property type="entry name" value="PROPHAGE INTEGRASE INTD-RELATED"/>
    <property type="match status" value="1"/>
</dbReference>
<dbReference type="InterPro" id="IPR013762">
    <property type="entry name" value="Integrase-like_cat_sf"/>
</dbReference>
<dbReference type="CDD" id="cd01185">
    <property type="entry name" value="INTN1_C_like"/>
    <property type="match status" value="1"/>
</dbReference>
<dbReference type="InterPro" id="IPR010998">
    <property type="entry name" value="Integrase_recombinase_N"/>
</dbReference>
<dbReference type="Gene3D" id="1.10.150.130">
    <property type="match status" value="1"/>
</dbReference>
<keyword evidence="2" id="KW-0238">DNA-binding</keyword>
<dbReference type="Gene3D" id="1.10.443.10">
    <property type="entry name" value="Intergrase catalytic core"/>
    <property type="match status" value="1"/>
</dbReference>
<dbReference type="Pfam" id="PF00589">
    <property type="entry name" value="Phage_integrase"/>
    <property type="match status" value="1"/>
</dbReference>
<dbReference type="Pfam" id="PF13102">
    <property type="entry name" value="Phage_int_SAM_5"/>
    <property type="match status" value="1"/>
</dbReference>
<dbReference type="SUPFAM" id="SSF56349">
    <property type="entry name" value="DNA breaking-rejoining enzymes"/>
    <property type="match status" value="1"/>
</dbReference>
<sequence>MSVQLRSRTLKSGAKSLYLDIHHNGERWREFLKIKILPKDPSKFEKKRIAERIRANRELEVLSDETGHIPQHLKKINFFVFAEKYIQDYKNKDVRIVASSVEKFKEAVNNPRLTITGIGPKTMTLFKDYLIHDAGLAGETAHNYFTRFKKVLKAAKIQGYLNEMPTADIRFSNPNKDDTLKKQVLDKDELQILANTKCGNTAVKRAFLFACFTSLGLAEIRKLKWRNINKGRLITTRNKTGELINNRLNQTALDILGKPGEKDDFIFNIQSLSDNGANKAIRYWVNRAQIEKHITFYCARHTFACQLLINGANLKTVADAMGHSSTRSTLKYLNHVQRLQDEAIDKLPSLNVDLITL</sequence>
<name>A0A6I5KS99_9FLAO</name>
<keyword evidence="6" id="KW-1185">Reference proteome</keyword>
<reference evidence="5 6" key="1">
    <citation type="submission" date="2020-01" db="EMBL/GenBank/DDBJ databases">
        <title>Muricauda sediminis sp.nov. 40Bstr401.</title>
        <authorList>
            <person name="Xue Z."/>
            <person name="Zhu S."/>
            <person name="Ren N."/>
            <person name="Chen T."/>
            <person name="Chen X."/>
            <person name="Chen J."/>
            <person name="Yang J."/>
        </authorList>
    </citation>
    <scope>NUCLEOTIDE SEQUENCE [LARGE SCALE GENOMIC DNA]</scope>
    <source>
        <strain evidence="5 6">40Bstr401</strain>
    </source>
</reference>
<gene>
    <name evidence="5" type="ORF">GTK07_04305</name>
</gene>
<feature type="domain" description="Tyr recombinase" evidence="4">
    <location>
        <begin position="180"/>
        <end position="346"/>
    </location>
</feature>
<dbReference type="PANTHER" id="PTHR30349">
    <property type="entry name" value="PHAGE INTEGRASE-RELATED"/>
    <property type="match status" value="1"/>
</dbReference>
<dbReference type="InterPro" id="IPR025269">
    <property type="entry name" value="SAM-like_dom"/>
</dbReference>
<dbReference type="Proteomes" id="UP000468707">
    <property type="component" value="Unassembled WGS sequence"/>
</dbReference>
<dbReference type="GO" id="GO:0006310">
    <property type="term" value="P:DNA recombination"/>
    <property type="evidence" value="ECO:0007669"/>
    <property type="project" value="UniProtKB-KW"/>
</dbReference>
<dbReference type="PROSITE" id="PS51898">
    <property type="entry name" value="TYR_RECOMBINASE"/>
    <property type="match status" value="1"/>
</dbReference>
<comment type="similarity">
    <text evidence="1">Belongs to the 'phage' integrase family.</text>
</comment>
<evidence type="ECO:0000256" key="3">
    <source>
        <dbReference type="ARBA" id="ARBA00023172"/>
    </source>
</evidence>
<proteinExistence type="inferred from homology"/>
<dbReference type="EMBL" id="JAAAMI010000001">
    <property type="protein sequence ID" value="NDV42539.1"/>
    <property type="molecule type" value="Genomic_DNA"/>
</dbReference>
<accession>A0A6I5KS99</accession>
<dbReference type="Pfam" id="PF17293">
    <property type="entry name" value="Arm-DNA-bind_5"/>
    <property type="match status" value="1"/>
</dbReference>
<evidence type="ECO:0000313" key="5">
    <source>
        <dbReference type="EMBL" id="NDV42539.1"/>
    </source>
</evidence>
<dbReference type="GO" id="GO:0015074">
    <property type="term" value="P:DNA integration"/>
    <property type="evidence" value="ECO:0007669"/>
    <property type="project" value="InterPro"/>
</dbReference>
<evidence type="ECO:0000259" key="4">
    <source>
        <dbReference type="PROSITE" id="PS51898"/>
    </source>
</evidence>
<dbReference type="InterPro" id="IPR050090">
    <property type="entry name" value="Tyrosine_recombinase_XerCD"/>
</dbReference>
<dbReference type="AlphaFoldDB" id="A0A6I5KS99"/>
<dbReference type="InterPro" id="IPR035386">
    <property type="entry name" value="Arm-DNA-bind_5"/>
</dbReference>
<dbReference type="InterPro" id="IPR002104">
    <property type="entry name" value="Integrase_catalytic"/>
</dbReference>
<comment type="caution">
    <text evidence="5">The sequence shown here is derived from an EMBL/GenBank/DDBJ whole genome shotgun (WGS) entry which is preliminary data.</text>
</comment>
<dbReference type="GO" id="GO:0003677">
    <property type="term" value="F:DNA binding"/>
    <property type="evidence" value="ECO:0007669"/>
    <property type="project" value="UniProtKB-KW"/>
</dbReference>
<organism evidence="5 6">
    <name type="scientific">Flagellimonas sediminis</name>
    <dbReference type="NCBI Taxonomy" id="2696468"/>
    <lineage>
        <taxon>Bacteria</taxon>
        <taxon>Pseudomonadati</taxon>
        <taxon>Bacteroidota</taxon>
        <taxon>Flavobacteriia</taxon>
        <taxon>Flavobacteriales</taxon>
        <taxon>Flavobacteriaceae</taxon>
        <taxon>Flagellimonas</taxon>
    </lineage>
</organism>
<evidence type="ECO:0000256" key="1">
    <source>
        <dbReference type="ARBA" id="ARBA00008857"/>
    </source>
</evidence>